<dbReference type="OrthoDB" id="9950230at2759"/>
<accession>A0A401TYF5</accession>
<evidence type="ECO:0000313" key="1">
    <source>
        <dbReference type="EMBL" id="GCC47682.1"/>
    </source>
</evidence>
<evidence type="ECO:0000313" key="2">
    <source>
        <dbReference type="Proteomes" id="UP000287033"/>
    </source>
</evidence>
<gene>
    <name evidence="1" type="ORF">chiPu_0032106</name>
</gene>
<comment type="caution">
    <text evidence="1">The sequence shown here is derived from an EMBL/GenBank/DDBJ whole genome shotgun (WGS) entry which is preliminary data.</text>
</comment>
<dbReference type="Gene3D" id="1.10.287.210">
    <property type="match status" value="1"/>
</dbReference>
<reference evidence="1 2" key="1">
    <citation type="journal article" date="2018" name="Nat. Ecol. Evol.">
        <title>Shark genomes provide insights into elasmobranch evolution and the origin of vertebrates.</title>
        <authorList>
            <person name="Hara Y"/>
            <person name="Yamaguchi K"/>
            <person name="Onimaru K"/>
            <person name="Kadota M"/>
            <person name="Koyanagi M"/>
            <person name="Keeley SD"/>
            <person name="Tatsumi K"/>
            <person name="Tanaka K"/>
            <person name="Motone F"/>
            <person name="Kageyama Y"/>
            <person name="Nozu R"/>
            <person name="Adachi N"/>
            <person name="Nishimura O"/>
            <person name="Nakagawa R"/>
            <person name="Tanegashima C"/>
            <person name="Kiyatake I"/>
            <person name="Matsumoto R"/>
            <person name="Murakumo K"/>
            <person name="Nishida K"/>
            <person name="Terakita A"/>
            <person name="Kuratani S"/>
            <person name="Sato K"/>
            <person name="Hyodo S Kuraku.S."/>
        </authorList>
    </citation>
    <scope>NUCLEOTIDE SEQUENCE [LARGE SCALE GENOMIC DNA]</scope>
</reference>
<dbReference type="SUPFAM" id="SSF58069">
    <property type="entry name" value="Virus ectodomain"/>
    <property type="match status" value="1"/>
</dbReference>
<dbReference type="Proteomes" id="UP000287033">
    <property type="component" value="Unassembled WGS sequence"/>
</dbReference>
<name>A0A401TYF5_CHIPU</name>
<keyword evidence="2" id="KW-1185">Reference proteome</keyword>
<dbReference type="EMBL" id="BEZZ01227806">
    <property type="protein sequence ID" value="GCC47682.1"/>
    <property type="molecule type" value="Genomic_DNA"/>
</dbReference>
<dbReference type="PANTHER" id="PTHR10424">
    <property type="entry name" value="VIRAL ENVELOPE PROTEIN"/>
    <property type="match status" value="1"/>
</dbReference>
<proteinExistence type="predicted"/>
<protein>
    <submittedName>
        <fullName evidence="1">Uncharacterized protein</fullName>
    </submittedName>
</protein>
<dbReference type="AlphaFoldDB" id="A0A401TYF5"/>
<dbReference type="STRING" id="137246.A0A401TYF5"/>
<dbReference type="InterPro" id="IPR018154">
    <property type="entry name" value="TLV/ENV_coat_polyprotein"/>
</dbReference>
<feature type="non-terminal residue" evidence="1">
    <location>
        <position position="1"/>
    </location>
</feature>
<organism evidence="1 2">
    <name type="scientific">Chiloscyllium punctatum</name>
    <name type="common">Brownbanded bambooshark</name>
    <name type="synonym">Hemiscyllium punctatum</name>
    <dbReference type="NCBI Taxonomy" id="137246"/>
    <lineage>
        <taxon>Eukaryota</taxon>
        <taxon>Metazoa</taxon>
        <taxon>Chordata</taxon>
        <taxon>Craniata</taxon>
        <taxon>Vertebrata</taxon>
        <taxon>Chondrichthyes</taxon>
        <taxon>Elasmobranchii</taxon>
        <taxon>Galeomorphii</taxon>
        <taxon>Galeoidea</taxon>
        <taxon>Orectolobiformes</taxon>
        <taxon>Hemiscylliidae</taxon>
        <taxon>Chiloscyllium</taxon>
    </lineage>
</organism>
<sequence>TKQKVKEKQNLHNFFHQQARWSRLLGGLIPGWFVEMARDQISDLAYDIEKLANSTAHALELVNKELQEIRMMMLQNQLVLDFLLAKGGACSVIGPQRGTYFDDFSKNIWTTQILSINRIKTQGRYLLHHYPIHVDGVLVAGYDRDMGGSYATY</sequence>